<feature type="region of interest" description="Disordered" evidence="1">
    <location>
        <begin position="275"/>
        <end position="302"/>
    </location>
</feature>
<dbReference type="RefSeq" id="WP_243859570.1">
    <property type="nucleotide sequence ID" value="NZ_FOWW01000005.1"/>
</dbReference>
<evidence type="ECO:0000313" key="2">
    <source>
        <dbReference type="EMBL" id="SFQ18949.1"/>
    </source>
</evidence>
<dbReference type="AlphaFoldDB" id="A0A1I5WH40"/>
<dbReference type="GO" id="GO:0019748">
    <property type="term" value="P:secondary metabolic process"/>
    <property type="evidence" value="ECO:0007669"/>
    <property type="project" value="InterPro"/>
</dbReference>
<name>A0A1I5WH40_9PSEU</name>
<dbReference type="SUPFAM" id="SSF56112">
    <property type="entry name" value="Protein kinase-like (PK-like)"/>
    <property type="match status" value="1"/>
</dbReference>
<dbReference type="InterPro" id="IPR006748">
    <property type="entry name" value="NH2Glyco/OHUrea_AB-resist_kin"/>
</dbReference>
<keyword evidence="3" id="KW-1185">Reference proteome</keyword>
<dbReference type="GO" id="GO:0016301">
    <property type="term" value="F:kinase activity"/>
    <property type="evidence" value="ECO:0007669"/>
    <property type="project" value="UniProtKB-KW"/>
</dbReference>
<evidence type="ECO:0000313" key="3">
    <source>
        <dbReference type="Proteomes" id="UP000198727"/>
    </source>
</evidence>
<dbReference type="GO" id="GO:0016773">
    <property type="term" value="F:phosphotransferase activity, alcohol group as acceptor"/>
    <property type="evidence" value="ECO:0007669"/>
    <property type="project" value="InterPro"/>
</dbReference>
<evidence type="ECO:0000256" key="1">
    <source>
        <dbReference type="SAM" id="MobiDB-lite"/>
    </source>
</evidence>
<dbReference type="InterPro" id="IPR011009">
    <property type="entry name" value="Kinase-like_dom_sf"/>
</dbReference>
<organism evidence="2 3">
    <name type="scientific">Amycolatopsis arida</name>
    <dbReference type="NCBI Taxonomy" id="587909"/>
    <lineage>
        <taxon>Bacteria</taxon>
        <taxon>Bacillati</taxon>
        <taxon>Actinomycetota</taxon>
        <taxon>Actinomycetes</taxon>
        <taxon>Pseudonocardiales</taxon>
        <taxon>Pseudonocardiaceae</taxon>
        <taxon>Amycolatopsis</taxon>
    </lineage>
</organism>
<dbReference type="EMBL" id="FOWW01000005">
    <property type="protein sequence ID" value="SFQ18949.1"/>
    <property type="molecule type" value="Genomic_DNA"/>
</dbReference>
<dbReference type="Proteomes" id="UP000198727">
    <property type="component" value="Unassembled WGS sequence"/>
</dbReference>
<sequence length="321" mass="34736">MIVPQSFADHVAAAAGAPGRAWLATLPALAGAYCRRWSLTLDGPAMHGYVGLVLPVSRVDGTRAVLKLSWRDEETRDEPVALAAWRGEGAVRLLANAPEDGVLLLERLDPERTLAGVPVAPATAVAAGLLRRLAVPAPPLSRALRAQAAEWVEELPELWEELDRPLPRPMLDAAVEVCRTRGPAAGDLLVNEDLHYDNVLARGKDPATWVVIDPKPIAGDVEFGVIPLLWNRLAESTLDERFGWVVAGAELDPALAREWTLVRAVINWLWCLDEDDEDDEDDEGEDGADEPDDPDGPDGEEDWLLAAVRRIAGWAYSGGAG</sequence>
<accession>A0A1I5WH40</accession>
<proteinExistence type="predicted"/>
<dbReference type="Pfam" id="PF04655">
    <property type="entry name" value="APH_6_hur"/>
    <property type="match status" value="1"/>
</dbReference>
<protein>
    <submittedName>
        <fullName evidence="2">Streptomycin 6-kinase</fullName>
    </submittedName>
</protein>
<reference evidence="3" key="1">
    <citation type="submission" date="2016-10" db="EMBL/GenBank/DDBJ databases">
        <authorList>
            <person name="Varghese N."/>
            <person name="Submissions S."/>
        </authorList>
    </citation>
    <scope>NUCLEOTIDE SEQUENCE [LARGE SCALE GENOMIC DNA]</scope>
    <source>
        <strain evidence="3">CGMCC 4.5579</strain>
    </source>
</reference>
<gene>
    <name evidence="2" type="ORF">SAMN05421810_105102</name>
</gene>
<keyword evidence="2" id="KW-0808">Transferase</keyword>
<keyword evidence="2" id="KW-0418">Kinase</keyword>
<dbReference type="STRING" id="587909.SAMN05421810_105102"/>